<dbReference type="EMBL" id="BSYO01000006">
    <property type="protein sequence ID" value="GMH06236.1"/>
    <property type="molecule type" value="Genomic_DNA"/>
</dbReference>
<reference evidence="1" key="1">
    <citation type="submission" date="2023-05" db="EMBL/GenBank/DDBJ databases">
        <title>Nepenthes gracilis genome sequencing.</title>
        <authorList>
            <person name="Fukushima K."/>
        </authorList>
    </citation>
    <scope>NUCLEOTIDE SEQUENCE</scope>
    <source>
        <strain evidence="1">SING2019-196</strain>
    </source>
</reference>
<name>A0AAD3S8E6_NEPGR</name>
<evidence type="ECO:0000313" key="2">
    <source>
        <dbReference type="Proteomes" id="UP001279734"/>
    </source>
</evidence>
<dbReference type="AlphaFoldDB" id="A0AAD3S8E6"/>
<sequence>MPECISHQIKSRVFRTAQLPEGFLTCPTDSKAKAFRTFGFNNTKTFFETEISNAEVFTEFGFKTPRSFSNPRPQMTEVSSA</sequence>
<gene>
    <name evidence="1" type="ORF">Nepgr_008076</name>
</gene>
<evidence type="ECO:0000313" key="1">
    <source>
        <dbReference type="EMBL" id="GMH06236.1"/>
    </source>
</evidence>
<organism evidence="1 2">
    <name type="scientific">Nepenthes gracilis</name>
    <name type="common">Slender pitcher plant</name>
    <dbReference type="NCBI Taxonomy" id="150966"/>
    <lineage>
        <taxon>Eukaryota</taxon>
        <taxon>Viridiplantae</taxon>
        <taxon>Streptophyta</taxon>
        <taxon>Embryophyta</taxon>
        <taxon>Tracheophyta</taxon>
        <taxon>Spermatophyta</taxon>
        <taxon>Magnoliopsida</taxon>
        <taxon>eudicotyledons</taxon>
        <taxon>Gunneridae</taxon>
        <taxon>Pentapetalae</taxon>
        <taxon>Caryophyllales</taxon>
        <taxon>Nepenthaceae</taxon>
        <taxon>Nepenthes</taxon>
    </lineage>
</organism>
<proteinExistence type="predicted"/>
<comment type="caution">
    <text evidence="1">The sequence shown here is derived from an EMBL/GenBank/DDBJ whole genome shotgun (WGS) entry which is preliminary data.</text>
</comment>
<accession>A0AAD3S8E6</accession>
<protein>
    <submittedName>
        <fullName evidence="1">Uncharacterized protein</fullName>
    </submittedName>
</protein>
<keyword evidence="2" id="KW-1185">Reference proteome</keyword>
<dbReference type="Proteomes" id="UP001279734">
    <property type="component" value="Unassembled WGS sequence"/>
</dbReference>